<comment type="caution">
    <text evidence="3">The sequence shown here is derived from an EMBL/GenBank/DDBJ whole genome shotgun (WGS) entry which is preliminary data.</text>
</comment>
<dbReference type="AlphaFoldDB" id="A0ABD1YGA7"/>
<gene>
    <name evidence="3" type="ORF">R1flu_014507</name>
</gene>
<sequence>MKKPAAKSKTITSAPSTPTNKGEWNIGKYVDHVAAELRSVIVDKYGHLFSQLAGNAAKCETWKAKFLSLETAQKASALAAIKDREHAEAEKAQLQAKLDLEKEIDRNSQVQLDGQGLQDEIENLKFSLESAKKSQAAARQELARVLAQL</sequence>
<keyword evidence="1" id="KW-0175">Coiled coil</keyword>
<dbReference type="Proteomes" id="UP001605036">
    <property type="component" value="Unassembled WGS sequence"/>
</dbReference>
<accession>A0ABD1YGA7</accession>
<feature type="compositionally biased region" description="Polar residues" evidence="2">
    <location>
        <begin position="9"/>
        <end position="21"/>
    </location>
</feature>
<keyword evidence="4" id="KW-1185">Reference proteome</keyword>
<feature type="coiled-coil region" evidence="1">
    <location>
        <begin position="77"/>
        <end position="148"/>
    </location>
</feature>
<proteinExistence type="predicted"/>
<protein>
    <submittedName>
        <fullName evidence="3">Uncharacterized protein</fullName>
    </submittedName>
</protein>
<organism evidence="3 4">
    <name type="scientific">Riccia fluitans</name>
    <dbReference type="NCBI Taxonomy" id="41844"/>
    <lineage>
        <taxon>Eukaryota</taxon>
        <taxon>Viridiplantae</taxon>
        <taxon>Streptophyta</taxon>
        <taxon>Embryophyta</taxon>
        <taxon>Marchantiophyta</taxon>
        <taxon>Marchantiopsida</taxon>
        <taxon>Marchantiidae</taxon>
        <taxon>Marchantiales</taxon>
        <taxon>Ricciaceae</taxon>
        <taxon>Riccia</taxon>
    </lineage>
</organism>
<feature type="region of interest" description="Disordered" evidence="2">
    <location>
        <begin position="1"/>
        <end position="21"/>
    </location>
</feature>
<evidence type="ECO:0000256" key="1">
    <source>
        <dbReference type="SAM" id="Coils"/>
    </source>
</evidence>
<dbReference type="EMBL" id="JBHFFA010000004">
    <property type="protein sequence ID" value="KAL2629821.1"/>
    <property type="molecule type" value="Genomic_DNA"/>
</dbReference>
<name>A0ABD1YGA7_9MARC</name>
<evidence type="ECO:0000256" key="2">
    <source>
        <dbReference type="SAM" id="MobiDB-lite"/>
    </source>
</evidence>
<evidence type="ECO:0000313" key="4">
    <source>
        <dbReference type="Proteomes" id="UP001605036"/>
    </source>
</evidence>
<evidence type="ECO:0000313" key="3">
    <source>
        <dbReference type="EMBL" id="KAL2629821.1"/>
    </source>
</evidence>
<reference evidence="3 4" key="1">
    <citation type="submission" date="2024-09" db="EMBL/GenBank/DDBJ databases">
        <title>Chromosome-scale assembly of Riccia fluitans.</title>
        <authorList>
            <person name="Paukszto L."/>
            <person name="Sawicki J."/>
            <person name="Karawczyk K."/>
            <person name="Piernik-Szablinska J."/>
            <person name="Szczecinska M."/>
            <person name="Mazdziarz M."/>
        </authorList>
    </citation>
    <scope>NUCLEOTIDE SEQUENCE [LARGE SCALE GENOMIC DNA]</scope>
    <source>
        <strain evidence="3">Rf_01</strain>
        <tissue evidence="3">Aerial parts of the thallus</tissue>
    </source>
</reference>